<evidence type="ECO:0000313" key="2">
    <source>
        <dbReference type="EMBL" id="OBA19124.1"/>
    </source>
</evidence>
<keyword evidence="1" id="KW-0812">Transmembrane</keyword>
<dbReference type="RefSeq" id="XP_018709656.1">
    <property type="nucleotide sequence ID" value="XM_018854362.1"/>
</dbReference>
<dbReference type="AlphaFoldDB" id="A0A1A0H4W9"/>
<keyword evidence="1" id="KW-0472">Membrane</keyword>
<dbReference type="Proteomes" id="UP000092555">
    <property type="component" value="Unassembled WGS sequence"/>
</dbReference>
<keyword evidence="3" id="KW-1185">Reference proteome</keyword>
<keyword evidence="1" id="KW-1133">Transmembrane helix</keyword>
<comment type="caution">
    <text evidence="2">The sequence shown here is derived from an EMBL/GenBank/DDBJ whole genome shotgun (WGS) entry which is preliminary data.</text>
</comment>
<evidence type="ECO:0000256" key="1">
    <source>
        <dbReference type="SAM" id="Phobius"/>
    </source>
</evidence>
<organism evidence="2 3">
    <name type="scientific">Metschnikowia bicuspidata var. bicuspidata NRRL YB-4993</name>
    <dbReference type="NCBI Taxonomy" id="869754"/>
    <lineage>
        <taxon>Eukaryota</taxon>
        <taxon>Fungi</taxon>
        <taxon>Dikarya</taxon>
        <taxon>Ascomycota</taxon>
        <taxon>Saccharomycotina</taxon>
        <taxon>Pichiomycetes</taxon>
        <taxon>Metschnikowiaceae</taxon>
        <taxon>Metschnikowia</taxon>
    </lineage>
</organism>
<proteinExistence type="predicted"/>
<evidence type="ECO:0000313" key="3">
    <source>
        <dbReference type="Proteomes" id="UP000092555"/>
    </source>
</evidence>
<dbReference type="GeneID" id="30027338"/>
<feature type="transmembrane region" description="Helical" evidence="1">
    <location>
        <begin position="166"/>
        <end position="186"/>
    </location>
</feature>
<accession>A0A1A0H4W9</accession>
<feature type="transmembrane region" description="Helical" evidence="1">
    <location>
        <begin position="113"/>
        <end position="132"/>
    </location>
</feature>
<protein>
    <submittedName>
        <fullName evidence="2">Uncharacterized protein</fullName>
    </submittedName>
</protein>
<sequence length="201" mass="22453">MNVNQEGSALIDLRYHYYLAPWSASRPTNSITQTIAHTKIQTLVGEILDLQAQSTNYPHDQENVFENESTLLPIPAMAGYAIGNIFLATQYILSLIASNNQNTRKLYFHQYEAGLAGLLGLGILGTVVFEWLLDSKELTSMKEALYWGWNLILTAIFLESCCLLSGWLPLLFCIIVVFVTGFVVGTEYSNCGTMMKTLNQI</sequence>
<feature type="transmembrane region" description="Helical" evidence="1">
    <location>
        <begin position="71"/>
        <end position="93"/>
    </location>
</feature>
<gene>
    <name evidence="2" type="ORF">METBIDRAFT_13438</name>
</gene>
<name>A0A1A0H4W9_9ASCO</name>
<reference evidence="2 3" key="1">
    <citation type="submission" date="2016-05" db="EMBL/GenBank/DDBJ databases">
        <title>Comparative genomics of biotechnologically important yeasts.</title>
        <authorList>
            <consortium name="DOE Joint Genome Institute"/>
            <person name="Riley R."/>
            <person name="Haridas S."/>
            <person name="Wolfe K.H."/>
            <person name="Lopes M.R."/>
            <person name="Hittinger C.T."/>
            <person name="Goker M."/>
            <person name="Salamov A."/>
            <person name="Wisecaver J."/>
            <person name="Long T.M."/>
            <person name="Aerts A.L."/>
            <person name="Barry K."/>
            <person name="Choi C."/>
            <person name="Clum A."/>
            <person name="Coughlan A.Y."/>
            <person name="Deshpande S."/>
            <person name="Douglass A.P."/>
            <person name="Hanson S.J."/>
            <person name="Klenk H.-P."/>
            <person name="LaButti K."/>
            <person name="Lapidus A."/>
            <person name="Lindquist E."/>
            <person name="Lipzen A."/>
            <person name="Meier-kolthoff J.P."/>
            <person name="Ohm R.A."/>
            <person name="Otillar R.P."/>
            <person name="Pangilinan J."/>
            <person name="Peng Y."/>
            <person name="Rokas A."/>
            <person name="Rosa C.A."/>
            <person name="Scheuner C."/>
            <person name="Sibirny A.A."/>
            <person name="Slot J.C."/>
            <person name="Stielow J.B."/>
            <person name="Sun H."/>
            <person name="Kurtzman C.P."/>
            <person name="Blackwell M."/>
            <person name="Grigoriev I.V."/>
            <person name="Jeffries T.W."/>
        </authorList>
    </citation>
    <scope>NUCLEOTIDE SEQUENCE [LARGE SCALE GENOMIC DNA]</scope>
    <source>
        <strain evidence="2 3">NRRL YB-4993</strain>
    </source>
</reference>
<dbReference type="EMBL" id="LXTC01000007">
    <property type="protein sequence ID" value="OBA19124.1"/>
    <property type="molecule type" value="Genomic_DNA"/>
</dbReference>